<evidence type="ECO:0000259" key="4">
    <source>
        <dbReference type="Pfam" id="PF00171"/>
    </source>
</evidence>
<evidence type="ECO:0000256" key="1">
    <source>
        <dbReference type="ARBA" id="ARBA00009986"/>
    </source>
</evidence>
<dbReference type="Pfam" id="PF00171">
    <property type="entry name" value="Aldedh"/>
    <property type="match status" value="1"/>
</dbReference>
<comment type="similarity">
    <text evidence="1">Belongs to the aldehyde dehydrogenase family.</text>
</comment>
<dbReference type="GO" id="GO:0004777">
    <property type="term" value="F:succinate-semialdehyde dehydrogenase (NAD+) activity"/>
    <property type="evidence" value="ECO:0007669"/>
    <property type="project" value="TreeGrafter"/>
</dbReference>
<reference evidence="5" key="1">
    <citation type="submission" date="2022-10" db="EMBL/GenBank/DDBJ databases">
        <title>The complete genomes of actinobacterial strains from the NBC collection.</title>
        <authorList>
            <person name="Joergensen T.S."/>
            <person name="Alvarez Arevalo M."/>
            <person name="Sterndorff E.B."/>
            <person name="Faurdal D."/>
            <person name="Vuksanovic O."/>
            <person name="Mourched A.-S."/>
            <person name="Charusanti P."/>
            <person name="Shaw S."/>
            <person name="Blin K."/>
            <person name="Weber T."/>
        </authorList>
    </citation>
    <scope>NUCLEOTIDE SEQUENCE</scope>
    <source>
        <strain evidence="5">NBC_00003</strain>
    </source>
</reference>
<dbReference type="InterPro" id="IPR015590">
    <property type="entry name" value="Aldehyde_DH_dom"/>
</dbReference>
<dbReference type="SUPFAM" id="SSF53720">
    <property type="entry name" value="ALDH-like"/>
    <property type="match status" value="1"/>
</dbReference>
<dbReference type="InterPro" id="IPR044148">
    <property type="entry name" value="ALDH_GabD1-like"/>
</dbReference>
<gene>
    <name evidence="5" type="ORF">OG549_32560</name>
</gene>
<dbReference type="EMBL" id="CP108318">
    <property type="protein sequence ID" value="WTW65006.1"/>
    <property type="molecule type" value="Genomic_DNA"/>
</dbReference>
<protein>
    <submittedName>
        <fullName evidence="5">NADP-dependent succinic semialdehyde dehydrogenase</fullName>
    </submittedName>
</protein>
<dbReference type="InterPro" id="IPR016160">
    <property type="entry name" value="Ald_DH_CS_CYS"/>
</dbReference>
<evidence type="ECO:0000256" key="2">
    <source>
        <dbReference type="ARBA" id="ARBA00022857"/>
    </source>
</evidence>
<keyword evidence="3" id="KW-0560">Oxidoreductase</keyword>
<dbReference type="FunFam" id="3.40.605.10:FF:000012">
    <property type="entry name" value="NAD-dependent succinate-semialdehyde dehydrogenase"/>
    <property type="match status" value="1"/>
</dbReference>
<organism evidence="5">
    <name type="scientific">Streptomyces sp. NBC_00003</name>
    <dbReference type="NCBI Taxonomy" id="2903608"/>
    <lineage>
        <taxon>Bacteria</taxon>
        <taxon>Bacillati</taxon>
        <taxon>Actinomycetota</taxon>
        <taxon>Actinomycetes</taxon>
        <taxon>Kitasatosporales</taxon>
        <taxon>Streptomycetaceae</taxon>
        <taxon>Streptomyces</taxon>
    </lineage>
</organism>
<evidence type="ECO:0000313" key="5">
    <source>
        <dbReference type="EMBL" id="WTW65006.1"/>
    </source>
</evidence>
<dbReference type="PROSITE" id="PS00070">
    <property type="entry name" value="ALDEHYDE_DEHYDR_CYS"/>
    <property type="match status" value="1"/>
</dbReference>
<dbReference type="InterPro" id="IPR016162">
    <property type="entry name" value="Ald_DH_N"/>
</dbReference>
<sequence>MAIATVNPATGETLKSFGAMGPEEVERRLATAEAAFADYRTSGFEERTRLVLRAADLLDGDRDDIARTMTLEMGKPIAAARAEAAKCAKAMRWYAEHAAALLADEEPAQDDVRDSGAARARVHYRPLGVVLAVMPWNFPLWQVVRFAAPALMAGNVGLLKHASNVPQTALYLEDLFRRAGFPDGCFQTLLIGSDGVEKVLRDRRVAAATLTGSEPAGRSVAAVCGDEIKKTVLELGGSDPYLVLPSADVVRAARTAVTARVQNNGQSCIAAKRFIVHTDVYDAFAEQFTAGMRELKVGDPLLEDTNVGPLASEQGRTDLEELVDDAVRKGAIALCGGSRPEGSDRGWFYLPTVLAGITADMRIHQEETFGPVATLYRVRDLDEALSVANDTPFGLSSNVWTRDSAEVDRCVRDLQAGGVFFNGMTASHPAFPFGGVKRSGYGRELSGHGIREFCNVTTVWHAAEPSGS</sequence>
<dbReference type="AlphaFoldDB" id="A0AAU2VC09"/>
<dbReference type="GO" id="GO:0004030">
    <property type="term" value="F:aldehyde dehydrogenase [NAD(P)+] activity"/>
    <property type="evidence" value="ECO:0007669"/>
    <property type="project" value="InterPro"/>
</dbReference>
<dbReference type="Gene3D" id="3.40.309.10">
    <property type="entry name" value="Aldehyde Dehydrogenase, Chain A, domain 2"/>
    <property type="match status" value="1"/>
</dbReference>
<dbReference type="NCBIfam" id="NF006915">
    <property type="entry name" value="PRK09406.1"/>
    <property type="match status" value="1"/>
</dbReference>
<dbReference type="CDD" id="cd07100">
    <property type="entry name" value="ALDH_SSADH1_GabD1"/>
    <property type="match status" value="1"/>
</dbReference>
<dbReference type="InterPro" id="IPR016163">
    <property type="entry name" value="Ald_DH_C"/>
</dbReference>
<dbReference type="PANTHER" id="PTHR43217">
    <property type="entry name" value="SUCCINATE SEMIALDEHYDE DEHYDROGENASE [NAD(P)+] SAD"/>
    <property type="match status" value="1"/>
</dbReference>
<dbReference type="InterPro" id="IPR016161">
    <property type="entry name" value="Ald_DH/histidinol_DH"/>
</dbReference>
<feature type="domain" description="Aldehyde dehydrogenase" evidence="4">
    <location>
        <begin position="3"/>
        <end position="459"/>
    </location>
</feature>
<dbReference type="FunFam" id="3.40.309.10:FF:000010">
    <property type="entry name" value="Gamma-aminobutyraldehyde dehydrogenase"/>
    <property type="match status" value="1"/>
</dbReference>
<keyword evidence="2" id="KW-0521">NADP</keyword>
<dbReference type="Gene3D" id="3.40.605.10">
    <property type="entry name" value="Aldehyde Dehydrogenase, Chain A, domain 1"/>
    <property type="match status" value="1"/>
</dbReference>
<dbReference type="PANTHER" id="PTHR43217:SF1">
    <property type="entry name" value="SUCCINATE SEMIALDEHYDE DEHYDROGENASE [NAD(P)+] SAD"/>
    <property type="match status" value="1"/>
</dbReference>
<evidence type="ECO:0000256" key="3">
    <source>
        <dbReference type="ARBA" id="ARBA00023002"/>
    </source>
</evidence>
<accession>A0AAU2VC09</accession>
<proteinExistence type="inferred from homology"/>
<name>A0AAU2VC09_9ACTN</name>
<dbReference type="InterPro" id="IPR047110">
    <property type="entry name" value="GABD/Sad-like"/>
</dbReference>